<comment type="caution">
    <text evidence="1">The sequence shown here is derived from an EMBL/GenBank/DDBJ whole genome shotgun (WGS) entry which is preliminary data.</text>
</comment>
<proteinExistence type="predicted"/>
<reference evidence="1" key="1">
    <citation type="submission" date="2023-10" db="EMBL/GenBank/DDBJ databases">
        <authorList>
            <person name="Chen Y."/>
            <person name="Shah S."/>
            <person name="Dougan E. K."/>
            <person name="Thang M."/>
            <person name="Chan C."/>
        </authorList>
    </citation>
    <scope>NUCLEOTIDE SEQUENCE [LARGE SCALE GENOMIC DNA]</scope>
</reference>
<gene>
    <name evidence="1" type="ORF">PCOR1329_LOCUS64647</name>
</gene>
<accession>A0ABN9W755</accession>
<evidence type="ECO:0000313" key="1">
    <source>
        <dbReference type="EMBL" id="CAK0881981.1"/>
    </source>
</evidence>
<organism evidence="1 2">
    <name type="scientific">Prorocentrum cordatum</name>
    <dbReference type="NCBI Taxonomy" id="2364126"/>
    <lineage>
        <taxon>Eukaryota</taxon>
        <taxon>Sar</taxon>
        <taxon>Alveolata</taxon>
        <taxon>Dinophyceae</taxon>
        <taxon>Prorocentrales</taxon>
        <taxon>Prorocentraceae</taxon>
        <taxon>Prorocentrum</taxon>
    </lineage>
</organism>
<dbReference type="Proteomes" id="UP001189429">
    <property type="component" value="Unassembled WGS sequence"/>
</dbReference>
<dbReference type="EMBL" id="CAUYUJ010018252">
    <property type="protein sequence ID" value="CAK0881981.1"/>
    <property type="molecule type" value="Genomic_DNA"/>
</dbReference>
<keyword evidence="2" id="KW-1185">Reference proteome</keyword>
<feature type="non-terminal residue" evidence="1">
    <location>
        <position position="69"/>
    </location>
</feature>
<protein>
    <submittedName>
        <fullName evidence="1">Uncharacterized protein</fullName>
    </submittedName>
</protein>
<sequence length="69" mass="8088">VEDDQSVKHVLSLQLVSLLRQQAFVNLDLRAEYFVANRKVEMNRGQDRVKAIKKEDGEMVTNEEEIREE</sequence>
<feature type="non-terminal residue" evidence="1">
    <location>
        <position position="1"/>
    </location>
</feature>
<evidence type="ECO:0000313" key="2">
    <source>
        <dbReference type="Proteomes" id="UP001189429"/>
    </source>
</evidence>
<name>A0ABN9W755_9DINO</name>